<evidence type="ECO:0000256" key="1">
    <source>
        <dbReference type="ARBA" id="ARBA00003314"/>
    </source>
</evidence>
<evidence type="ECO:0000256" key="6">
    <source>
        <dbReference type="ARBA" id="ARBA00022490"/>
    </source>
</evidence>
<dbReference type="Pfam" id="PF01588">
    <property type="entry name" value="tRNA_bind"/>
    <property type="match status" value="1"/>
</dbReference>
<dbReference type="Proteomes" id="UP000034201">
    <property type="component" value="Unassembled WGS sequence"/>
</dbReference>
<dbReference type="GO" id="GO:0000049">
    <property type="term" value="F:tRNA binding"/>
    <property type="evidence" value="ECO:0007669"/>
    <property type="project" value="UniProtKB-UniRule"/>
</dbReference>
<comment type="subunit">
    <text evidence="3">Homodimer.</text>
</comment>
<evidence type="ECO:0000256" key="5">
    <source>
        <dbReference type="ARBA" id="ARBA00018753"/>
    </source>
</evidence>
<keyword evidence="8 18" id="KW-0436">Ligase</keyword>
<keyword evidence="7 16" id="KW-0820">tRNA-binding</keyword>
<keyword evidence="11 16" id="KW-0694">RNA-binding</keyword>
<keyword evidence="6" id="KW-0963">Cytoplasm</keyword>
<proteinExistence type="predicted"/>
<protein>
    <recommendedName>
        <fullName evidence="5">Methionine--tRNA ligase</fullName>
        <ecNumber evidence="4">6.1.1.10</ecNumber>
    </recommendedName>
    <alternativeName>
        <fullName evidence="14">Methionyl-tRNA synthetase</fullName>
    </alternativeName>
</protein>
<dbReference type="EC" id="6.1.1.10" evidence="4"/>
<evidence type="ECO:0000256" key="13">
    <source>
        <dbReference type="ARBA" id="ARBA00023146"/>
    </source>
</evidence>
<evidence type="ECO:0000256" key="12">
    <source>
        <dbReference type="ARBA" id="ARBA00022917"/>
    </source>
</evidence>
<dbReference type="PANTHER" id="PTHR11586">
    <property type="entry name" value="TRNA-AMINOACYLATION COFACTOR ARC1 FAMILY MEMBER"/>
    <property type="match status" value="1"/>
</dbReference>
<evidence type="ECO:0000256" key="2">
    <source>
        <dbReference type="ARBA" id="ARBA00004496"/>
    </source>
</evidence>
<keyword evidence="13" id="KW-0030">Aminoacyl-tRNA synthetase</keyword>
<dbReference type="GO" id="GO:0005737">
    <property type="term" value="C:cytoplasm"/>
    <property type="evidence" value="ECO:0007669"/>
    <property type="project" value="UniProtKB-SubCell"/>
</dbReference>
<keyword evidence="10" id="KW-0067">ATP-binding</keyword>
<accession>A0A0G1Z1R1</accession>
<dbReference type="Gene3D" id="2.40.50.140">
    <property type="entry name" value="Nucleic acid-binding proteins"/>
    <property type="match status" value="1"/>
</dbReference>
<keyword evidence="12" id="KW-0648">Protein biosynthesis</keyword>
<comment type="subcellular location">
    <subcellularLocation>
        <location evidence="2">Cytoplasm</location>
    </subcellularLocation>
</comment>
<dbReference type="EMBL" id="LCQQ01000010">
    <property type="protein sequence ID" value="KKW21267.1"/>
    <property type="molecule type" value="Genomic_DNA"/>
</dbReference>
<dbReference type="InterPro" id="IPR004495">
    <property type="entry name" value="Met-tRNA-synth_bsu_C"/>
</dbReference>
<evidence type="ECO:0000256" key="11">
    <source>
        <dbReference type="ARBA" id="ARBA00022884"/>
    </source>
</evidence>
<evidence type="ECO:0000313" key="19">
    <source>
        <dbReference type="Proteomes" id="UP000034201"/>
    </source>
</evidence>
<evidence type="ECO:0000256" key="8">
    <source>
        <dbReference type="ARBA" id="ARBA00022598"/>
    </source>
</evidence>
<gene>
    <name evidence="18" type="ORF">UY61_C0010G0011</name>
</gene>
<evidence type="ECO:0000256" key="10">
    <source>
        <dbReference type="ARBA" id="ARBA00022840"/>
    </source>
</evidence>
<name>A0A0G1Z1R1_9BACT</name>
<feature type="domain" description="TRNA-binding" evidence="17">
    <location>
        <begin position="9"/>
        <end position="108"/>
    </location>
</feature>
<evidence type="ECO:0000259" key="17">
    <source>
        <dbReference type="PROSITE" id="PS50886"/>
    </source>
</evidence>
<dbReference type="GO" id="GO:0006431">
    <property type="term" value="P:methionyl-tRNA aminoacylation"/>
    <property type="evidence" value="ECO:0007669"/>
    <property type="project" value="InterPro"/>
</dbReference>
<comment type="function">
    <text evidence="1">Is required not only for elongation of protein synthesis but also for the initiation of all mRNA translation through initiator tRNA(fMet) aminoacylation.</text>
</comment>
<dbReference type="PANTHER" id="PTHR11586:SF37">
    <property type="entry name" value="TRNA-BINDING DOMAIN-CONTAINING PROTEIN"/>
    <property type="match status" value="1"/>
</dbReference>
<dbReference type="InterPro" id="IPR051270">
    <property type="entry name" value="Tyrosine-tRNA_ligase_regulator"/>
</dbReference>
<evidence type="ECO:0000256" key="4">
    <source>
        <dbReference type="ARBA" id="ARBA00012838"/>
    </source>
</evidence>
<comment type="catalytic activity">
    <reaction evidence="15">
        <text>tRNA(Met) + L-methionine + ATP = L-methionyl-tRNA(Met) + AMP + diphosphate</text>
        <dbReference type="Rhea" id="RHEA:13481"/>
        <dbReference type="Rhea" id="RHEA-COMP:9667"/>
        <dbReference type="Rhea" id="RHEA-COMP:9698"/>
        <dbReference type="ChEBI" id="CHEBI:30616"/>
        <dbReference type="ChEBI" id="CHEBI:33019"/>
        <dbReference type="ChEBI" id="CHEBI:57844"/>
        <dbReference type="ChEBI" id="CHEBI:78442"/>
        <dbReference type="ChEBI" id="CHEBI:78530"/>
        <dbReference type="ChEBI" id="CHEBI:456215"/>
        <dbReference type="EC" id="6.1.1.10"/>
    </reaction>
</comment>
<dbReference type="GO" id="GO:0004825">
    <property type="term" value="F:methionine-tRNA ligase activity"/>
    <property type="evidence" value="ECO:0007669"/>
    <property type="project" value="UniProtKB-EC"/>
</dbReference>
<dbReference type="InterPro" id="IPR012340">
    <property type="entry name" value="NA-bd_OB-fold"/>
</dbReference>
<dbReference type="PATRIC" id="fig|1618608.3.peg.177"/>
<dbReference type="InterPro" id="IPR002547">
    <property type="entry name" value="tRNA-bd_dom"/>
</dbReference>
<evidence type="ECO:0000256" key="15">
    <source>
        <dbReference type="ARBA" id="ARBA00047364"/>
    </source>
</evidence>
<dbReference type="FunFam" id="2.40.50.140:FF:000042">
    <property type="entry name" value="Methionine--tRNA ligase"/>
    <property type="match status" value="1"/>
</dbReference>
<evidence type="ECO:0000256" key="14">
    <source>
        <dbReference type="ARBA" id="ARBA00030904"/>
    </source>
</evidence>
<dbReference type="GO" id="GO:0005524">
    <property type="term" value="F:ATP binding"/>
    <property type="evidence" value="ECO:0007669"/>
    <property type="project" value="UniProtKB-KW"/>
</dbReference>
<reference evidence="18 19" key="1">
    <citation type="journal article" date="2015" name="Nature">
        <title>rRNA introns, odd ribosomes, and small enigmatic genomes across a large radiation of phyla.</title>
        <authorList>
            <person name="Brown C.T."/>
            <person name="Hug L.A."/>
            <person name="Thomas B.C."/>
            <person name="Sharon I."/>
            <person name="Castelle C.J."/>
            <person name="Singh A."/>
            <person name="Wilkins M.J."/>
            <person name="Williams K.H."/>
            <person name="Banfield J.F."/>
        </authorList>
    </citation>
    <scope>NUCLEOTIDE SEQUENCE [LARGE SCALE GENOMIC DNA]</scope>
</reference>
<dbReference type="SUPFAM" id="SSF50249">
    <property type="entry name" value="Nucleic acid-binding proteins"/>
    <property type="match status" value="1"/>
</dbReference>
<evidence type="ECO:0000256" key="3">
    <source>
        <dbReference type="ARBA" id="ARBA00011738"/>
    </source>
</evidence>
<keyword evidence="9" id="KW-0547">Nucleotide-binding</keyword>
<sequence>MKERISFDDFKKLDLRAARILTAERIEGSDKLVRIGIDVGEGTQTLIAGIGKAYDPALLAGREIVVVLNLEPRTIMGIESNGMLLAANDNGPVLLAPDRDVPPGTEIK</sequence>
<evidence type="ECO:0000256" key="16">
    <source>
        <dbReference type="PROSITE-ProRule" id="PRU00209"/>
    </source>
</evidence>
<dbReference type="PROSITE" id="PS50886">
    <property type="entry name" value="TRBD"/>
    <property type="match status" value="1"/>
</dbReference>
<evidence type="ECO:0000256" key="9">
    <source>
        <dbReference type="ARBA" id="ARBA00022741"/>
    </source>
</evidence>
<comment type="caution">
    <text evidence="18">The sequence shown here is derived from an EMBL/GenBank/DDBJ whole genome shotgun (WGS) entry which is preliminary data.</text>
</comment>
<evidence type="ECO:0000256" key="7">
    <source>
        <dbReference type="ARBA" id="ARBA00022555"/>
    </source>
</evidence>
<evidence type="ECO:0000313" key="18">
    <source>
        <dbReference type="EMBL" id="KKW21267.1"/>
    </source>
</evidence>
<dbReference type="CDD" id="cd02800">
    <property type="entry name" value="tRNA_bind_EcMetRS_like"/>
    <property type="match status" value="1"/>
</dbReference>
<organism evidence="18 19">
    <name type="scientific">Candidatus Adlerbacteria bacterium GW2011_GWC1_50_9</name>
    <dbReference type="NCBI Taxonomy" id="1618608"/>
    <lineage>
        <taxon>Bacteria</taxon>
        <taxon>Candidatus Adleribacteriota</taxon>
    </lineage>
</organism>
<dbReference type="AlphaFoldDB" id="A0A0G1Z1R1"/>